<dbReference type="Pfam" id="PF01370">
    <property type="entry name" value="Epimerase"/>
    <property type="match status" value="1"/>
</dbReference>
<name>A0A2P4R9G2_9LACO</name>
<evidence type="ECO:0000259" key="1">
    <source>
        <dbReference type="Pfam" id="PF01370"/>
    </source>
</evidence>
<dbReference type="PANTHER" id="PTHR48079">
    <property type="entry name" value="PROTEIN YEEZ"/>
    <property type="match status" value="1"/>
</dbReference>
<dbReference type="GO" id="GO:0004029">
    <property type="term" value="F:aldehyde dehydrogenase (NAD+) activity"/>
    <property type="evidence" value="ECO:0007669"/>
    <property type="project" value="TreeGrafter"/>
</dbReference>
<dbReference type="InterPro" id="IPR051783">
    <property type="entry name" value="NAD(P)-dependent_oxidoreduct"/>
</dbReference>
<dbReference type="Gene3D" id="3.40.50.720">
    <property type="entry name" value="NAD(P)-binding Rossmann-like Domain"/>
    <property type="match status" value="1"/>
</dbReference>
<accession>A0A2P4R9G2</accession>
<dbReference type="CDD" id="cd05262">
    <property type="entry name" value="SDR_a7"/>
    <property type="match status" value="1"/>
</dbReference>
<organism evidence="2">
    <name type="scientific">Companilactobacillus formosensis</name>
    <dbReference type="NCBI Taxonomy" id="1617889"/>
    <lineage>
        <taxon>Bacteria</taxon>
        <taxon>Bacillati</taxon>
        <taxon>Bacillota</taxon>
        <taxon>Bacilli</taxon>
        <taxon>Lactobacillales</taxon>
        <taxon>Lactobacillaceae</taxon>
        <taxon>Companilactobacillus</taxon>
    </lineage>
</organism>
<dbReference type="EMBL" id="PPWZ01000006">
    <property type="protein sequence ID" value="POH37895.1"/>
    <property type="molecule type" value="Genomic_DNA"/>
</dbReference>
<feature type="domain" description="NAD-dependent epimerase/dehydratase" evidence="1">
    <location>
        <begin position="3"/>
        <end position="211"/>
    </location>
</feature>
<sequence length="302" mass="33047">MRVFMTGATGYIGTLVAQDLINNRVEVLGLTRSQRSVDKLTQMGGIPVMGTLEDLDVLKTSAQKSDAVLHLGFVNDFEHFAQASRIDAEAIESFGEVLRGTDKPLIVTAGTAGLNPNHVLTEEDTGFAGVEKVIPRRSEFLARELVEQGINAYTVRLAPSVHGDGRYGIVSMIVAQAQKTGKVPYFGDGQNRWNAVNYRDAANLFVKALEYALGDNHSLHVFNAVDEGQTKTIDIAKAISQKLNLPMESQPRIDFANLSNEDAFNVNNLFGLDIPADSKMTQKELTWQPSNLSLIADLEKNL</sequence>
<dbReference type="PANTHER" id="PTHR48079:SF9">
    <property type="entry name" value="PUTATIVE-RELATED"/>
    <property type="match status" value="1"/>
</dbReference>
<dbReference type="GO" id="GO:0005737">
    <property type="term" value="C:cytoplasm"/>
    <property type="evidence" value="ECO:0007669"/>
    <property type="project" value="TreeGrafter"/>
</dbReference>
<comment type="caution">
    <text evidence="2">The sequence shown here is derived from an EMBL/GenBank/DDBJ whole genome shotgun (WGS) entry which is preliminary data.</text>
</comment>
<evidence type="ECO:0000313" key="2">
    <source>
        <dbReference type="EMBL" id="POH37895.1"/>
    </source>
</evidence>
<protein>
    <submittedName>
        <fullName evidence="2">Short-chain dehydrogenase</fullName>
    </submittedName>
</protein>
<reference evidence="2" key="1">
    <citation type="submission" date="2018-01" db="EMBL/GenBank/DDBJ databases">
        <title>Genome sequnecing of Lactobacillus formosensis KACC 18721.</title>
        <authorList>
            <person name="Kim S.-J."/>
            <person name="Heo J."/>
        </authorList>
    </citation>
    <scope>NUCLEOTIDE SEQUENCE</scope>
    <source>
        <strain evidence="2">KACC 18721</strain>
    </source>
</reference>
<gene>
    <name evidence="2" type="ORF">C2R26_00610</name>
</gene>
<dbReference type="InterPro" id="IPR001509">
    <property type="entry name" value="Epimerase_deHydtase"/>
</dbReference>
<dbReference type="InterPro" id="IPR036291">
    <property type="entry name" value="NAD(P)-bd_dom_sf"/>
</dbReference>
<dbReference type="SUPFAM" id="SSF51735">
    <property type="entry name" value="NAD(P)-binding Rossmann-fold domains"/>
    <property type="match status" value="1"/>
</dbReference>
<proteinExistence type="predicted"/>
<dbReference type="AlphaFoldDB" id="A0A2P4R9G2"/>